<dbReference type="GO" id="GO:0004252">
    <property type="term" value="F:serine-type endopeptidase activity"/>
    <property type="evidence" value="ECO:0007669"/>
    <property type="project" value="InterPro"/>
</dbReference>
<dbReference type="InterPro" id="IPR050430">
    <property type="entry name" value="Peptidase_S1"/>
</dbReference>
<keyword evidence="8" id="KW-0378">Hydrolase</keyword>
<keyword evidence="6" id="KW-0325">Glycoprotein</keyword>
<dbReference type="InterPro" id="IPR043504">
    <property type="entry name" value="Peptidase_S1_PA_chymotrypsin"/>
</dbReference>
<evidence type="ECO:0000313" key="9">
    <source>
        <dbReference type="Proteomes" id="UP000198211"/>
    </source>
</evidence>
<keyword evidence="4" id="KW-0843">Virulence</keyword>
<keyword evidence="3" id="KW-0732">Signal</keyword>
<proteinExistence type="predicted"/>
<feature type="domain" description="Peptidase S1" evidence="7">
    <location>
        <begin position="1"/>
        <end position="126"/>
    </location>
</feature>
<dbReference type="PROSITE" id="PS50240">
    <property type="entry name" value="TRYPSIN_DOM"/>
    <property type="match status" value="1"/>
</dbReference>
<gene>
    <name evidence="8" type="ORF">PHMEG_0008178</name>
</gene>
<dbReference type="GO" id="GO:0005576">
    <property type="term" value="C:extracellular region"/>
    <property type="evidence" value="ECO:0007669"/>
    <property type="project" value="UniProtKB-SubCell"/>
</dbReference>
<dbReference type="OrthoDB" id="546450at2759"/>
<evidence type="ECO:0000313" key="8">
    <source>
        <dbReference type="EMBL" id="OWZ17822.1"/>
    </source>
</evidence>
<name>A0A225WJT3_9STRA</name>
<dbReference type="Gene3D" id="2.40.10.10">
    <property type="entry name" value="Trypsin-like serine proteases"/>
    <property type="match status" value="1"/>
</dbReference>
<dbReference type="InterPro" id="IPR001254">
    <property type="entry name" value="Trypsin_dom"/>
</dbReference>
<comment type="caution">
    <text evidence="8">The sequence shown here is derived from an EMBL/GenBank/DDBJ whole genome shotgun (WGS) entry which is preliminary data.</text>
</comment>
<protein>
    <submittedName>
        <fullName evidence="8">Serine protease trypsin-like protein</fullName>
    </submittedName>
</protein>
<dbReference type="PANTHER" id="PTHR24276:SF98">
    <property type="entry name" value="FI18310P1-RELATED"/>
    <property type="match status" value="1"/>
</dbReference>
<dbReference type="SMART" id="SM00020">
    <property type="entry name" value="Tryp_SPc"/>
    <property type="match status" value="1"/>
</dbReference>
<dbReference type="Proteomes" id="UP000198211">
    <property type="component" value="Unassembled WGS sequence"/>
</dbReference>
<organism evidence="8 9">
    <name type="scientific">Phytophthora megakarya</name>
    <dbReference type="NCBI Taxonomy" id="4795"/>
    <lineage>
        <taxon>Eukaryota</taxon>
        <taxon>Sar</taxon>
        <taxon>Stramenopiles</taxon>
        <taxon>Oomycota</taxon>
        <taxon>Peronosporomycetes</taxon>
        <taxon>Peronosporales</taxon>
        <taxon>Peronosporaceae</taxon>
        <taxon>Phytophthora</taxon>
    </lineage>
</organism>
<keyword evidence="9" id="KW-1185">Reference proteome</keyword>
<dbReference type="PANTHER" id="PTHR24276">
    <property type="entry name" value="POLYSERASE-RELATED"/>
    <property type="match status" value="1"/>
</dbReference>
<keyword evidence="8" id="KW-0645">Protease</keyword>
<evidence type="ECO:0000256" key="6">
    <source>
        <dbReference type="ARBA" id="ARBA00023180"/>
    </source>
</evidence>
<keyword evidence="2" id="KW-0964">Secreted</keyword>
<accession>A0A225WJT3</accession>
<evidence type="ECO:0000256" key="1">
    <source>
        <dbReference type="ARBA" id="ARBA00004613"/>
    </source>
</evidence>
<evidence type="ECO:0000256" key="5">
    <source>
        <dbReference type="ARBA" id="ARBA00023157"/>
    </source>
</evidence>
<dbReference type="GO" id="GO:0006508">
    <property type="term" value="P:proteolysis"/>
    <property type="evidence" value="ECO:0007669"/>
    <property type="project" value="UniProtKB-KW"/>
</dbReference>
<keyword evidence="5" id="KW-1015">Disulfide bond</keyword>
<dbReference type="AlphaFoldDB" id="A0A225WJT3"/>
<evidence type="ECO:0000256" key="2">
    <source>
        <dbReference type="ARBA" id="ARBA00022525"/>
    </source>
</evidence>
<dbReference type="EMBL" id="NBNE01000686">
    <property type="protein sequence ID" value="OWZ17822.1"/>
    <property type="molecule type" value="Genomic_DNA"/>
</dbReference>
<dbReference type="Pfam" id="PF00089">
    <property type="entry name" value="Trypsin"/>
    <property type="match status" value="1"/>
</dbReference>
<evidence type="ECO:0000256" key="4">
    <source>
        <dbReference type="ARBA" id="ARBA00023026"/>
    </source>
</evidence>
<evidence type="ECO:0000259" key="7">
    <source>
        <dbReference type="PROSITE" id="PS50240"/>
    </source>
</evidence>
<comment type="subcellular location">
    <subcellularLocation>
        <location evidence="1">Secreted</location>
    </subcellularLocation>
</comment>
<evidence type="ECO:0000256" key="3">
    <source>
        <dbReference type="ARBA" id="ARBA00022729"/>
    </source>
</evidence>
<dbReference type="SUPFAM" id="SSF50494">
    <property type="entry name" value="Trypsin-like serine proteases"/>
    <property type="match status" value="1"/>
</dbReference>
<dbReference type="InterPro" id="IPR009003">
    <property type="entry name" value="Peptidase_S1_PA"/>
</dbReference>
<reference evidence="9" key="1">
    <citation type="submission" date="2017-03" db="EMBL/GenBank/DDBJ databases">
        <title>Phytopthora megakarya and P. palmivora, two closely related causual agents of cacao black pod achieved similar genome size and gene model numbers by different mechanisms.</title>
        <authorList>
            <person name="Ali S."/>
            <person name="Shao J."/>
            <person name="Larry D.J."/>
            <person name="Kronmiller B."/>
            <person name="Shen D."/>
            <person name="Strem M.D."/>
            <person name="Melnick R.L."/>
            <person name="Guiltinan M.J."/>
            <person name="Tyler B.M."/>
            <person name="Meinhardt L.W."/>
            <person name="Bailey B.A."/>
        </authorList>
    </citation>
    <scope>NUCLEOTIDE SEQUENCE [LARGE SCALE GENOMIC DNA]</scope>
    <source>
        <strain evidence="9">zdho120</strain>
    </source>
</reference>
<dbReference type="STRING" id="4795.A0A225WJT3"/>
<sequence>MAYELTRADVQLMSNANCLNETTLGWDDTGGKGTMAYELTRADVQVMSNANCLNETTVDDSMMCTRGLTNTESCTGDYGGPLVVEKPNGDVVVGVVSWGPNCFMIGYPSIYSRVSSARSWIESVAGGVCFH</sequence>